<dbReference type="EMBL" id="JACIDO010000005">
    <property type="protein sequence ID" value="MBB3936483.1"/>
    <property type="molecule type" value="Genomic_DNA"/>
</dbReference>
<evidence type="ECO:0000256" key="6">
    <source>
        <dbReference type="ARBA" id="ARBA00022801"/>
    </source>
</evidence>
<feature type="binding site" evidence="10">
    <location>
        <position position="101"/>
    </location>
    <ligand>
        <name>Mg(2+)</name>
        <dbReference type="ChEBI" id="CHEBI:18420"/>
        <label>1</label>
        <note>catalytic</note>
    </ligand>
</feature>
<reference evidence="11 12" key="1">
    <citation type="submission" date="2020-08" db="EMBL/GenBank/DDBJ databases">
        <title>Genomic Encyclopedia of Type Strains, Phase IV (KMG-IV): sequencing the most valuable type-strain genomes for metagenomic binning, comparative biology and taxonomic classification.</title>
        <authorList>
            <person name="Goeker M."/>
        </authorList>
    </citation>
    <scope>NUCLEOTIDE SEQUENCE [LARGE SCALE GENOMIC DNA]</scope>
    <source>
        <strain evidence="11 12">DSM 25024</strain>
    </source>
</reference>
<evidence type="ECO:0000256" key="2">
    <source>
        <dbReference type="ARBA" id="ARBA00005289"/>
    </source>
</evidence>
<feature type="binding site" evidence="9">
    <location>
        <position position="102"/>
    </location>
    <ligand>
        <name>Mg(2+)</name>
        <dbReference type="ChEBI" id="CHEBI:18420"/>
        <label>2</label>
    </ligand>
</feature>
<feature type="binding site" evidence="9">
    <location>
        <begin position="101"/>
        <end position="104"/>
    </location>
    <ligand>
        <name>substrate</name>
    </ligand>
</feature>
<dbReference type="GO" id="GO:0016779">
    <property type="term" value="F:nucleotidyltransferase activity"/>
    <property type="evidence" value="ECO:0007669"/>
    <property type="project" value="UniProtKB-KW"/>
</dbReference>
<keyword evidence="5 9" id="KW-0479">Metal-binding</keyword>
<keyword evidence="8 9" id="KW-0472">Membrane</keyword>
<keyword evidence="6 9" id="KW-0378">Hydrolase</keyword>
<dbReference type="GO" id="GO:0046854">
    <property type="term" value="P:phosphatidylinositol phosphate biosynthetic process"/>
    <property type="evidence" value="ECO:0007669"/>
    <property type="project" value="InterPro"/>
</dbReference>
<feature type="binding site" evidence="9">
    <location>
        <position position="223"/>
    </location>
    <ligand>
        <name>substrate</name>
    </ligand>
</feature>
<dbReference type="PANTHER" id="PTHR43028:SF5">
    <property type="entry name" value="3'(2'),5'-BISPHOSPHATE NUCLEOTIDASE 1"/>
    <property type="match status" value="1"/>
</dbReference>
<dbReference type="PROSITE" id="PS00630">
    <property type="entry name" value="IMP_2"/>
    <property type="match status" value="1"/>
</dbReference>
<evidence type="ECO:0000256" key="1">
    <source>
        <dbReference type="ARBA" id="ARBA00001625"/>
    </source>
</evidence>
<keyword evidence="3 9" id="KW-1003">Cell membrane</keyword>
<dbReference type="InterPro" id="IPR000760">
    <property type="entry name" value="Inositol_monophosphatase-like"/>
</dbReference>
<dbReference type="SUPFAM" id="SSF56655">
    <property type="entry name" value="Carbohydrate phosphatase"/>
    <property type="match status" value="1"/>
</dbReference>
<keyword evidence="4 9" id="KW-0997">Cell inner membrane</keyword>
<dbReference type="InterPro" id="IPR006240">
    <property type="entry name" value="CysQ"/>
</dbReference>
<name>A0A7W6FUU8_9HYPH</name>
<dbReference type="GO" id="GO:0005886">
    <property type="term" value="C:plasma membrane"/>
    <property type="evidence" value="ECO:0007669"/>
    <property type="project" value="UniProtKB-SubCell"/>
</dbReference>
<dbReference type="RefSeq" id="WP_090962869.1">
    <property type="nucleotide sequence ID" value="NZ_FOOA01000007.1"/>
</dbReference>
<dbReference type="Pfam" id="PF00459">
    <property type="entry name" value="Inositol_P"/>
    <property type="match status" value="1"/>
</dbReference>
<feature type="binding site" evidence="9">
    <location>
        <position position="223"/>
    </location>
    <ligand>
        <name>Mg(2+)</name>
        <dbReference type="ChEBI" id="CHEBI:18420"/>
        <label>2</label>
    </ligand>
</feature>
<comment type="subcellular location">
    <subcellularLocation>
        <location evidence="9">Cell inner membrane</location>
        <topology evidence="9">Peripheral membrane protein</topology>
        <orientation evidence="9">Cytoplasmic side</orientation>
    </subcellularLocation>
</comment>
<keyword evidence="7 9" id="KW-0460">Magnesium</keyword>
<dbReference type="PROSITE" id="PS00629">
    <property type="entry name" value="IMP_1"/>
    <property type="match status" value="1"/>
</dbReference>
<comment type="function">
    <text evidence="9">Converts adenosine-3',5'-bisphosphate (PAP) to AMP.</text>
</comment>
<dbReference type="PRINTS" id="PR00377">
    <property type="entry name" value="IMPHPHTASES"/>
</dbReference>
<evidence type="ECO:0000256" key="5">
    <source>
        <dbReference type="ARBA" id="ARBA00022723"/>
    </source>
</evidence>
<evidence type="ECO:0000256" key="7">
    <source>
        <dbReference type="ARBA" id="ARBA00022842"/>
    </source>
</evidence>
<accession>A0A7W6FUU8</accession>
<dbReference type="GO" id="GO:0000103">
    <property type="term" value="P:sulfate assimilation"/>
    <property type="evidence" value="ECO:0007669"/>
    <property type="project" value="TreeGrafter"/>
</dbReference>
<comment type="catalytic activity">
    <reaction evidence="1 9">
        <text>adenosine 3',5'-bisphosphate + H2O = AMP + phosphate</text>
        <dbReference type="Rhea" id="RHEA:10040"/>
        <dbReference type="ChEBI" id="CHEBI:15377"/>
        <dbReference type="ChEBI" id="CHEBI:43474"/>
        <dbReference type="ChEBI" id="CHEBI:58343"/>
        <dbReference type="ChEBI" id="CHEBI:456215"/>
        <dbReference type="EC" id="3.1.3.7"/>
    </reaction>
</comment>
<dbReference type="NCBIfam" id="TIGR01331">
    <property type="entry name" value="bisphos_cysQ"/>
    <property type="match status" value="1"/>
</dbReference>
<dbReference type="Gene3D" id="3.30.540.10">
    <property type="entry name" value="Fructose-1,6-Bisphosphatase, subunit A, domain 1"/>
    <property type="match status" value="1"/>
</dbReference>
<dbReference type="Proteomes" id="UP000531216">
    <property type="component" value="Unassembled WGS sequence"/>
</dbReference>
<evidence type="ECO:0000256" key="3">
    <source>
        <dbReference type="ARBA" id="ARBA00022475"/>
    </source>
</evidence>
<feature type="binding site" evidence="9">
    <location>
        <position position="101"/>
    </location>
    <ligand>
        <name>Mg(2+)</name>
        <dbReference type="ChEBI" id="CHEBI:18420"/>
        <label>1</label>
    </ligand>
</feature>
<dbReference type="Gene3D" id="3.40.190.80">
    <property type="match status" value="1"/>
</dbReference>
<evidence type="ECO:0000313" key="12">
    <source>
        <dbReference type="Proteomes" id="UP000531216"/>
    </source>
</evidence>
<dbReference type="PANTHER" id="PTHR43028">
    <property type="entry name" value="3'(2'),5'-BISPHOSPHATE NUCLEOTIDASE 1"/>
    <property type="match status" value="1"/>
</dbReference>
<keyword evidence="11" id="KW-0808">Transferase</keyword>
<feature type="binding site" evidence="9">
    <location>
        <position position="80"/>
    </location>
    <ligand>
        <name>Mg(2+)</name>
        <dbReference type="ChEBI" id="CHEBI:18420"/>
        <label>1</label>
    </ligand>
</feature>
<dbReference type="OrthoDB" id="9785695at2"/>
<dbReference type="EC" id="3.1.3.7" evidence="9"/>
<dbReference type="CDD" id="cd01638">
    <property type="entry name" value="CysQ"/>
    <property type="match status" value="1"/>
</dbReference>
<dbReference type="HAMAP" id="MF_02095">
    <property type="entry name" value="CysQ"/>
    <property type="match status" value="1"/>
</dbReference>
<evidence type="ECO:0000313" key="11">
    <source>
        <dbReference type="EMBL" id="MBB3936483.1"/>
    </source>
</evidence>
<sequence length="285" mass="29831">MTHPLPPSPDRPALDLDALLEPLCALALEAGACILRHYRPDVAVATKGDGSPVTQADGEAEAIILEGLAEIAPGIPVVAEEEAAAGRCPDASARFFLVDPLDGTREFITGNGEFTVNIALIENGVPVLGVVYAPALGRLFAGGPAGAWRREGAEKRHSMRVRAAPGPLTVVGSRSHGSAETAVYLERLPVAGFAACGSSLKFCMLAAGEADFYPRFGRTMEWDTAAGDAILRAAGGCVTTCDGEPLRYGKRQQGHDADFANPHFLAFGDPAILPLACTDRIARES</sequence>
<feature type="binding site" evidence="10">
    <location>
        <position position="80"/>
    </location>
    <ligand>
        <name>Mg(2+)</name>
        <dbReference type="ChEBI" id="CHEBI:18420"/>
        <label>1</label>
        <note>catalytic</note>
    </ligand>
</feature>
<evidence type="ECO:0000256" key="10">
    <source>
        <dbReference type="PIRSR" id="PIRSR600760-2"/>
    </source>
</evidence>
<feature type="binding site" evidence="9">
    <location>
        <position position="99"/>
    </location>
    <ligand>
        <name>Mg(2+)</name>
        <dbReference type="ChEBI" id="CHEBI:18420"/>
        <label>2</label>
    </ligand>
</feature>
<keyword evidence="11" id="KW-0548">Nucleotidyltransferase</keyword>
<feature type="binding site" evidence="10">
    <location>
        <position position="102"/>
    </location>
    <ligand>
        <name>Mg(2+)</name>
        <dbReference type="ChEBI" id="CHEBI:18420"/>
        <label>1</label>
        <note>catalytic</note>
    </ligand>
</feature>
<dbReference type="InterPro" id="IPR020550">
    <property type="entry name" value="Inositol_monophosphatase_CS"/>
</dbReference>
<keyword evidence="12" id="KW-1185">Reference proteome</keyword>
<evidence type="ECO:0000256" key="4">
    <source>
        <dbReference type="ARBA" id="ARBA00022519"/>
    </source>
</evidence>
<proteinExistence type="inferred from homology"/>
<dbReference type="AlphaFoldDB" id="A0A7W6FUU8"/>
<dbReference type="GO" id="GO:0008441">
    <property type="term" value="F:3'(2'),5'-bisphosphate nucleotidase activity"/>
    <property type="evidence" value="ECO:0007669"/>
    <property type="project" value="UniProtKB-UniRule"/>
</dbReference>
<dbReference type="InterPro" id="IPR050725">
    <property type="entry name" value="CysQ/Inositol_MonoPase"/>
</dbReference>
<evidence type="ECO:0000256" key="8">
    <source>
        <dbReference type="ARBA" id="ARBA00023136"/>
    </source>
</evidence>
<protein>
    <recommendedName>
        <fullName evidence="9">3'(2'),5'-bisphosphate nucleotidase CysQ</fullName>
        <ecNumber evidence="9">3.1.3.7</ecNumber>
    </recommendedName>
    <alternativeName>
        <fullName evidence="9">3'(2'),5-bisphosphonucleoside 3'(2')-phosphohydrolase</fullName>
    </alternativeName>
    <alternativeName>
        <fullName evidence="9">3'-phosphoadenosine 5'-phosphate phosphatase</fullName>
        <shortName evidence="9">PAP phosphatase</shortName>
    </alternativeName>
</protein>
<feature type="binding site" evidence="9">
    <location>
        <position position="99"/>
    </location>
    <ligand>
        <name>Mg(2+)</name>
        <dbReference type="ChEBI" id="CHEBI:18420"/>
        <label>1</label>
    </ligand>
</feature>
<dbReference type="GO" id="GO:0050427">
    <property type="term" value="P:3'-phosphoadenosine 5'-phosphosulfate metabolic process"/>
    <property type="evidence" value="ECO:0007669"/>
    <property type="project" value="TreeGrafter"/>
</dbReference>
<feature type="binding site" evidence="10">
    <location>
        <position position="223"/>
    </location>
    <ligand>
        <name>Mg(2+)</name>
        <dbReference type="ChEBI" id="CHEBI:18420"/>
        <label>1</label>
        <note>catalytic</note>
    </ligand>
</feature>
<feature type="binding site" evidence="10">
    <location>
        <position position="99"/>
    </location>
    <ligand>
        <name>Mg(2+)</name>
        <dbReference type="ChEBI" id="CHEBI:18420"/>
        <label>1</label>
        <note>catalytic</note>
    </ligand>
</feature>
<organism evidence="11 12">
    <name type="scientific">Aureimonas phyllosphaerae</name>
    <dbReference type="NCBI Taxonomy" id="1166078"/>
    <lineage>
        <taxon>Bacteria</taxon>
        <taxon>Pseudomonadati</taxon>
        <taxon>Pseudomonadota</taxon>
        <taxon>Alphaproteobacteria</taxon>
        <taxon>Hyphomicrobiales</taxon>
        <taxon>Aurantimonadaceae</taxon>
        <taxon>Aureimonas</taxon>
    </lineage>
</organism>
<evidence type="ECO:0000256" key="9">
    <source>
        <dbReference type="HAMAP-Rule" id="MF_02095"/>
    </source>
</evidence>
<dbReference type="InterPro" id="IPR020583">
    <property type="entry name" value="Inositol_monoP_metal-BS"/>
</dbReference>
<feature type="binding site" evidence="9">
    <location>
        <position position="80"/>
    </location>
    <ligand>
        <name>substrate</name>
    </ligand>
</feature>
<comment type="cofactor">
    <cofactor evidence="9 10">
        <name>Mg(2+)</name>
        <dbReference type="ChEBI" id="CHEBI:18420"/>
    </cofactor>
</comment>
<comment type="caution">
    <text evidence="11">The sequence shown here is derived from an EMBL/GenBank/DDBJ whole genome shotgun (WGS) entry which is preliminary data.</text>
</comment>
<gene>
    <name evidence="9" type="primary">cysQ</name>
    <name evidence="11" type="ORF">GGR05_002637</name>
</gene>
<dbReference type="GO" id="GO:0000287">
    <property type="term" value="F:magnesium ion binding"/>
    <property type="evidence" value="ECO:0007669"/>
    <property type="project" value="UniProtKB-UniRule"/>
</dbReference>
<comment type="similarity">
    <text evidence="2 9">Belongs to the inositol monophosphatase superfamily. CysQ family.</text>
</comment>